<evidence type="ECO:0000313" key="2">
    <source>
        <dbReference type="EMBL" id="GAA0941483.1"/>
    </source>
</evidence>
<dbReference type="Pfam" id="PF12802">
    <property type="entry name" value="MarR_2"/>
    <property type="match status" value="1"/>
</dbReference>
<gene>
    <name evidence="2" type="ORF">GCM10009554_33140</name>
</gene>
<dbReference type="RefSeq" id="WP_343970026.1">
    <property type="nucleotide sequence ID" value="NZ_BAAAHK010000007.1"/>
</dbReference>
<dbReference type="PANTHER" id="PTHR33164">
    <property type="entry name" value="TRANSCRIPTIONAL REGULATOR, MARR FAMILY"/>
    <property type="match status" value="1"/>
</dbReference>
<dbReference type="InterPro" id="IPR039422">
    <property type="entry name" value="MarR/SlyA-like"/>
</dbReference>
<keyword evidence="3" id="KW-1185">Reference proteome</keyword>
<proteinExistence type="predicted"/>
<sequence length="168" mass="18888">MAEPRWLDDQEQRAWRAFIAAQRVVNGRIEQQLQRDAGMPHTYFEILVRLADADDGRLRMSELAVSTLGSRSRLSHAVNRLEKVGWVRREGIESDRRGQVAIITEEGRQKLKDTAPGHVETVRQAVFDALSPEQVDQLLDICATLTRHSGGTYDSAIWEPKASGTPAQ</sequence>
<dbReference type="Proteomes" id="UP001500542">
    <property type="component" value="Unassembled WGS sequence"/>
</dbReference>
<organism evidence="2 3">
    <name type="scientific">Kribbella koreensis</name>
    <dbReference type="NCBI Taxonomy" id="57909"/>
    <lineage>
        <taxon>Bacteria</taxon>
        <taxon>Bacillati</taxon>
        <taxon>Actinomycetota</taxon>
        <taxon>Actinomycetes</taxon>
        <taxon>Propionibacteriales</taxon>
        <taxon>Kribbellaceae</taxon>
        <taxon>Kribbella</taxon>
    </lineage>
</organism>
<protein>
    <submittedName>
        <fullName evidence="2">MarR family transcriptional regulator</fullName>
    </submittedName>
</protein>
<dbReference type="Gene3D" id="1.10.10.10">
    <property type="entry name" value="Winged helix-like DNA-binding domain superfamily/Winged helix DNA-binding domain"/>
    <property type="match status" value="1"/>
</dbReference>
<evidence type="ECO:0000313" key="3">
    <source>
        <dbReference type="Proteomes" id="UP001500542"/>
    </source>
</evidence>
<feature type="domain" description="HTH marR-type" evidence="1">
    <location>
        <begin position="11"/>
        <end position="147"/>
    </location>
</feature>
<dbReference type="PRINTS" id="PR00598">
    <property type="entry name" value="HTHMARR"/>
</dbReference>
<dbReference type="SUPFAM" id="SSF46785">
    <property type="entry name" value="Winged helix' DNA-binding domain"/>
    <property type="match status" value="1"/>
</dbReference>
<dbReference type="PANTHER" id="PTHR33164:SF99">
    <property type="entry name" value="MARR FAMILY REGULATORY PROTEIN"/>
    <property type="match status" value="1"/>
</dbReference>
<dbReference type="SMART" id="SM00347">
    <property type="entry name" value="HTH_MARR"/>
    <property type="match status" value="1"/>
</dbReference>
<dbReference type="InterPro" id="IPR036390">
    <property type="entry name" value="WH_DNA-bd_sf"/>
</dbReference>
<dbReference type="PROSITE" id="PS50995">
    <property type="entry name" value="HTH_MARR_2"/>
    <property type="match status" value="1"/>
</dbReference>
<dbReference type="InterPro" id="IPR036388">
    <property type="entry name" value="WH-like_DNA-bd_sf"/>
</dbReference>
<reference evidence="2 3" key="1">
    <citation type="journal article" date="2019" name="Int. J. Syst. Evol. Microbiol.">
        <title>The Global Catalogue of Microorganisms (GCM) 10K type strain sequencing project: providing services to taxonomists for standard genome sequencing and annotation.</title>
        <authorList>
            <consortium name="The Broad Institute Genomics Platform"/>
            <consortium name="The Broad Institute Genome Sequencing Center for Infectious Disease"/>
            <person name="Wu L."/>
            <person name="Ma J."/>
        </authorList>
    </citation>
    <scope>NUCLEOTIDE SEQUENCE [LARGE SCALE GENOMIC DNA]</scope>
    <source>
        <strain evidence="2 3">JCM 10977</strain>
    </source>
</reference>
<comment type="caution">
    <text evidence="2">The sequence shown here is derived from an EMBL/GenBank/DDBJ whole genome shotgun (WGS) entry which is preliminary data.</text>
</comment>
<name>A0ABN1QEB0_9ACTN</name>
<accession>A0ABN1QEB0</accession>
<dbReference type="EMBL" id="BAAAHK010000007">
    <property type="protein sequence ID" value="GAA0941483.1"/>
    <property type="molecule type" value="Genomic_DNA"/>
</dbReference>
<dbReference type="InterPro" id="IPR000835">
    <property type="entry name" value="HTH_MarR-typ"/>
</dbReference>
<evidence type="ECO:0000259" key="1">
    <source>
        <dbReference type="PROSITE" id="PS50995"/>
    </source>
</evidence>